<comment type="caution">
    <text evidence="1">The sequence shown here is derived from an EMBL/GenBank/DDBJ whole genome shotgun (WGS) entry which is preliminary data.</text>
</comment>
<protein>
    <submittedName>
        <fullName evidence="1">Uncharacterized protein</fullName>
    </submittedName>
</protein>
<organism evidence="1 2">
    <name type="scientific">Cotesia glomerata</name>
    <name type="common">Lepidopteran parasitic wasp</name>
    <name type="synonym">Apanteles glomeratus</name>
    <dbReference type="NCBI Taxonomy" id="32391"/>
    <lineage>
        <taxon>Eukaryota</taxon>
        <taxon>Metazoa</taxon>
        <taxon>Ecdysozoa</taxon>
        <taxon>Arthropoda</taxon>
        <taxon>Hexapoda</taxon>
        <taxon>Insecta</taxon>
        <taxon>Pterygota</taxon>
        <taxon>Neoptera</taxon>
        <taxon>Endopterygota</taxon>
        <taxon>Hymenoptera</taxon>
        <taxon>Apocrita</taxon>
        <taxon>Ichneumonoidea</taxon>
        <taxon>Braconidae</taxon>
        <taxon>Microgastrinae</taxon>
        <taxon>Cotesia</taxon>
    </lineage>
</organism>
<dbReference type="AlphaFoldDB" id="A0AAV7J2J9"/>
<gene>
    <name evidence="1" type="ORF">KQX54_004559</name>
</gene>
<evidence type="ECO:0000313" key="2">
    <source>
        <dbReference type="Proteomes" id="UP000826195"/>
    </source>
</evidence>
<reference evidence="1 2" key="1">
    <citation type="journal article" date="2021" name="J. Hered.">
        <title>A chromosome-level genome assembly of the parasitoid wasp, Cotesia glomerata (Hymenoptera: Braconidae).</title>
        <authorList>
            <person name="Pinto B.J."/>
            <person name="Weis J.J."/>
            <person name="Gamble T."/>
            <person name="Ode P.J."/>
            <person name="Paul R."/>
            <person name="Zaspel J.M."/>
        </authorList>
    </citation>
    <scope>NUCLEOTIDE SEQUENCE [LARGE SCALE GENOMIC DNA]</scope>
    <source>
        <strain evidence="1">CgM1</strain>
    </source>
</reference>
<evidence type="ECO:0000313" key="1">
    <source>
        <dbReference type="EMBL" id="KAH0566820.1"/>
    </source>
</evidence>
<dbReference type="Proteomes" id="UP000826195">
    <property type="component" value="Unassembled WGS sequence"/>
</dbReference>
<keyword evidence="2" id="KW-1185">Reference proteome</keyword>
<dbReference type="EMBL" id="JAHXZJ010000001">
    <property type="protein sequence ID" value="KAH0566820.1"/>
    <property type="molecule type" value="Genomic_DNA"/>
</dbReference>
<sequence length="91" mass="10162">MVSAITASIATGRDVRRKNPCQLDRRSTIVYHRGPGTKEDCDQSGEIKSIESAMINKKNILLQQKLKYLELTVRLNRAVLPPGPQKETTLA</sequence>
<accession>A0AAV7J2J9</accession>
<name>A0AAV7J2J9_COTGL</name>
<proteinExistence type="predicted"/>